<evidence type="ECO:0000256" key="3">
    <source>
        <dbReference type="ARBA" id="ARBA00022449"/>
    </source>
</evidence>
<feature type="domain" description="Cation/H+ exchanger transmembrane" evidence="12">
    <location>
        <begin position="348"/>
        <end position="725"/>
    </location>
</feature>
<protein>
    <submittedName>
        <fullName evidence="14">Putative sodium/potassium proton antiport protein GerN</fullName>
    </submittedName>
    <submittedName>
        <fullName evidence="13">Similar to sodium/potassium proton antiport protein GerN</fullName>
    </submittedName>
</protein>
<reference evidence="16" key="4">
    <citation type="submission" date="2017-10" db="EMBL/GenBank/DDBJ databases">
        <authorList>
            <person name="Frank J."/>
        </authorList>
    </citation>
    <scope>NUCLEOTIDE SEQUENCE [LARGE SCALE GENOMIC DNA]</scope>
</reference>
<feature type="transmembrane region" description="Helical" evidence="11">
    <location>
        <begin position="337"/>
        <end position="356"/>
    </location>
</feature>
<keyword evidence="4 11" id="KW-0812">Transmembrane</keyword>
<feature type="transmembrane region" description="Helical" evidence="11">
    <location>
        <begin position="368"/>
        <end position="386"/>
    </location>
</feature>
<keyword evidence="9" id="KW-0739">Sodium transport</keyword>
<feature type="region of interest" description="Disordered" evidence="10">
    <location>
        <begin position="86"/>
        <end position="235"/>
    </location>
</feature>
<evidence type="ECO:0000313" key="15">
    <source>
        <dbReference type="EMBL" id="SOH04948.1"/>
    </source>
</evidence>
<evidence type="ECO:0000256" key="5">
    <source>
        <dbReference type="ARBA" id="ARBA00022989"/>
    </source>
</evidence>
<keyword evidence="7" id="KW-0406">Ion transport</keyword>
<accession>Q1PWE4</accession>
<feature type="transmembrane region" description="Helical" evidence="11">
    <location>
        <begin position="561"/>
        <end position="592"/>
    </location>
</feature>
<dbReference type="PANTHER" id="PTHR43562:SF3">
    <property type="entry name" value="SODIUM ION_PROTON EXCHANGER (EUROFUNG)"/>
    <property type="match status" value="1"/>
</dbReference>
<evidence type="ECO:0000256" key="2">
    <source>
        <dbReference type="ARBA" id="ARBA00022448"/>
    </source>
</evidence>
<dbReference type="GO" id="GO:0015297">
    <property type="term" value="F:antiporter activity"/>
    <property type="evidence" value="ECO:0007669"/>
    <property type="project" value="UniProtKB-KW"/>
</dbReference>
<evidence type="ECO:0000256" key="4">
    <source>
        <dbReference type="ARBA" id="ARBA00022692"/>
    </source>
</evidence>
<keyword evidence="16" id="KW-1185">Reference proteome</keyword>
<dbReference type="Gene3D" id="1.20.1530.20">
    <property type="match status" value="1"/>
</dbReference>
<feature type="compositionally biased region" description="Polar residues" evidence="10">
    <location>
        <begin position="146"/>
        <end position="157"/>
    </location>
</feature>
<dbReference type="RefSeq" id="WP_099325606.1">
    <property type="nucleotide sequence ID" value="NZ_CP049055.1"/>
</dbReference>
<dbReference type="InterPro" id="IPR006153">
    <property type="entry name" value="Cation/H_exchanger_TM"/>
</dbReference>
<evidence type="ECO:0000256" key="9">
    <source>
        <dbReference type="ARBA" id="ARBA00023201"/>
    </source>
</evidence>
<keyword evidence="2" id="KW-0813">Transport</keyword>
<keyword evidence="8 11" id="KW-0472">Membrane</keyword>
<keyword evidence="6" id="KW-0915">Sodium</keyword>
<dbReference type="GO" id="GO:0016020">
    <property type="term" value="C:membrane"/>
    <property type="evidence" value="ECO:0007669"/>
    <property type="project" value="UniProtKB-SubCell"/>
</dbReference>
<evidence type="ECO:0000256" key="11">
    <source>
        <dbReference type="SAM" id="Phobius"/>
    </source>
</evidence>
<evidence type="ECO:0000313" key="13">
    <source>
        <dbReference type="EMBL" id="CAJ71557.1"/>
    </source>
</evidence>
<feature type="transmembrane region" description="Helical" evidence="11">
    <location>
        <begin position="702"/>
        <end position="721"/>
    </location>
</feature>
<dbReference type="EMBL" id="CP049055">
    <property type="protein sequence ID" value="QII13964.1"/>
    <property type="molecule type" value="Genomic_DNA"/>
</dbReference>
<evidence type="ECO:0000313" key="14">
    <source>
        <dbReference type="EMBL" id="QII13964.1"/>
    </source>
</evidence>
<proteinExistence type="predicted"/>
<dbReference type="PANTHER" id="PTHR43562">
    <property type="entry name" value="NAPA-TYPE SODIUM/HYDROGEN ANTIPORTER"/>
    <property type="match status" value="1"/>
</dbReference>
<evidence type="ECO:0000256" key="10">
    <source>
        <dbReference type="SAM" id="MobiDB-lite"/>
    </source>
</evidence>
<reference evidence="13" key="1">
    <citation type="journal article" date="2006" name="Nature">
        <title>Deciphering the evolution and metabolism of an anammox bacterium from a community genome.</title>
        <authorList>
            <person name="Strous M."/>
            <person name="Pelletier E."/>
            <person name="Mangenot S."/>
            <person name="Rattei T."/>
            <person name="Lehner A."/>
            <person name="Taylor M.W."/>
            <person name="Horn M."/>
            <person name="Daims H."/>
            <person name="Bartol-Mavel D."/>
            <person name="Wincker P."/>
            <person name="Barbe V."/>
            <person name="Fonknechten N."/>
            <person name="Vallenet D."/>
            <person name="Segurens B."/>
            <person name="Schenowitz-Truong C."/>
            <person name="Medigue C."/>
            <person name="Collingro A."/>
            <person name="Snel B."/>
            <person name="Dutilh B.E."/>
            <person name="OpDenCamp H.J.M."/>
            <person name="vanDerDrift C."/>
            <person name="Cirpus I."/>
            <person name="vanDePas-Schoonen K.T."/>
            <person name="Harhangi H.R."/>
            <person name="vanNiftrik L."/>
            <person name="Schmid M."/>
            <person name="Keltjens J."/>
            <person name="vanDeVossenberg J."/>
            <person name="Kartal B."/>
            <person name="Meier H."/>
            <person name="Frishman D."/>
            <person name="Huynen M.A."/>
            <person name="Mewes H."/>
            <person name="Weissenbach J."/>
            <person name="Jetten M.S.M."/>
            <person name="Wagner M."/>
            <person name="LePaslier D."/>
        </authorList>
    </citation>
    <scope>NUCLEOTIDE SEQUENCE</scope>
</reference>
<comment type="subcellular location">
    <subcellularLocation>
        <location evidence="1">Membrane</location>
        <topology evidence="1">Multi-pass membrane protein</topology>
    </subcellularLocation>
</comment>
<evidence type="ECO:0000256" key="1">
    <source>
        <dbReference type="ARBA" id="ARBA00004141"/>
    </source>
</evidence>
<dbReference type="GO" id="GO:0006814">
    <property type="term" value="P:sodium ion transport"/>
    <property type="evidence" value="ECO:0007669"/>
    <property type="project" value="UniProtKB-KW"/>
</dbReference>
<feature type="transmembrane region" description="Helical" evidence="11">
    <location>
        <begin position="398"/>
        <end position="416"/>
    </location>
</feature>
<reference evidence="13" key="2">
    <citation type="submission" date="2006-01" db="EMBL/GenBank/DDBJ databases">
        <authorList>
            <person name="Genoscope"/>
        </authorList>
    </citation>
    <scope>NUCLEOTIDE SEQUENCE</scope>
</reference>
<dbReference type="KEGG" id="kst:KSMBR1_2461"/>
<dbReference type="Proteomes" id="UP000501926">
    <property type="component" value="Chromosome"/>
</dbReference>
<dbReference type="Proteomes" id="UP000221734">
    <property type="component" value="Chromosome Kuenenia_stuttgartiensis_MBR1"/>
</dbReference>
<feature type="compositionally biased region" description="Basic and acidic residues" evidence="10">
    <location>
        <begin position="97"/>
        <end position="109"/>
    </location>
</feature>
<dbReference type="Pfam" id="PF00999">
    <property type="entry name" value="Na_H_Exchanger"/>
    <property type="match status" value="1"/>
</dbReference>
<dbReference type="EMBL" id="LT934425">
    <property type="protein sequence ID" value="SOH04948.1"/>
    <property type="molecule type" value="Genomic_DNA"/>
</dbReference>
<feature type="transmembrane region" description="Helical" evidence="11">
    <location>
        <begin position="428"/>
        <end position="449"/>
    </location>
</feature>
<evidence type="ECO:0000259" key="12">
    <source>
        <dbReference type="Pfam" id="PF00999"/>
    </source>
</evidence>
<reference evidence="14 17" key="5">
    <citation type="submission" date="2020-02" db="EMBL/GenBank/DDBJ databases">
        <title>Newly sequenced genome of strain CSTR1 showed variability in Candidatus Kuenenia stuttgartiensis genomes.</title>
        <authorList>
            <person name="Ding C."/>
            <person name="Adrian L."/>
        </authorList>
    </citation>
    <scope>NUCLEOTIDE SEQUENCE [LARGE SCALE GENOMIC DNA]</scope>
    <source>
        <strain evidence="14 17">CSTR1</strain>
    </source>
</reference>
<evidence type="ECO:0000256" key="6">
    <source>
        <dbReference type="ARBA" id="ARBA00023053"/>
    </source>
</evidence>
<dbReference type="GO" id="GO:1902600">
    <property type="term" value="P:proton transmembrane transport"/>
    <property type="evidence" value="ECO:0007669"/>
    <property type="project" value="InterPro"/>
</dbReference>
<evidence type="ECO:0000256" key="8">
    <source>
        <dbReference type="ARBA" id="ARBA00023136"/>
    </source>
</evidence>
<reference evidence="15" key="3">
    <citation type="submission" date="2017-10" db="EMBL/GenBank/DDBJ databases">
        <authorList>
            <person name="Banno H."/>
            <person name="Chua N.-H."/>
        </authorList>
    </citation>
    <scope>NUCLEOTIDE SEQUENCE [LARGE SCALE GENOMIC DNA]</scope>
    <source>
        <strain evidence="15">Kuenenia_mbr1_ru-nijmegen</strain>
    </source>
</reference>
<feature type="transmembrane region" description="Helical" evidence="11">
    <location>
        <begin position="519"/>
        <end position="541"/>
    </location>
</feature>
<feature type="transmembrane region" description="Helical" evidence="11">
    <location>
        <begin position="637"/>
        <end position="656"/>
    </location>
</feature>
<dbReference type="EMBL" id="CT573073">
    <property type="protein sequence ID" value="CAJ71557.1"/>
    <property type="molecule type" value="Genomic_DNA"/>
</dbReference>
<sequence length="750" mass="81288">MINFQMHTIKLKRASVILLIFLFYFYGIWLPQVKAEKVSITKDSEQVPANNKKETLETQSAPIEQCEIQSPALDEKPFQAIVVEKTPPSGTVTAEGETLKENTSIREDGQEIATEEEIYDVTSPIILSNPSPDGEVSSIEEEKGDQTSVVDNEQQENTPDEGKASSHEEEKSPISHQVNTDEGEFQDIKEMGVSSYLPEPSPATAREEGPFPEFDVANNESSEETSPTNEDKEDIVIDKDMLSDVKEEETLSIAPTSTPSTPSPGEEMVLVKEEKGTQSSVVPDEESISLLQEEKLPIEYQSVRNEEISLQKPVGDIAESEGSGHVWEIWHKDPTHAVILAIAIILIAAKIAEWLARRLRLPGVVGKLIIGMILGNVITFTGWDFFDFLRTMPFVKMISYFGTLILLFTAGLNTDLRALLRVGTSSLLVCLGGIIAPAGLGLMVGHFLLPDISSGTKLLLAIVLCNSSTGLLLAVLSELKAINTLEGRVIAGATILTDIIVILTFGVVSGFVVKGGGSLVGMSLSFGIAITSLIISLIVIVKYGDKFGNFLTKRLTEGLNIPIVVILSLLLAFMFGSVGLHTVIGAFVAGLFLRNVKLWNSDDGEHRNVESFIRPFYMLLVPILFVRVGAQVELGSFFNLNALLLGLAITGAAVIGKMFCSVCPIEKGINRLAIGIGMATKMEGTLILAGLGRDMGTLSDTVFSSVIMAIVFTSIICPSLLRNILLKKGCSPEILPVTKRKKELEGAVLN</sequence>
<feature type="transmembrane region" description="Helical" evidence="11">
    <location>
        <begin position="489"/>
        <end position="513"/>
    </location>
</feature>
<keyword evidence="3" id="KW-0050">Antiport</keyword>
<dbReference type="InterPro" id="IPR038770">
    <property type="entry name" value="Na+/solute_symporter_sf"/>
</dbReference>
<evidence type="ECO:0000256" key="7">
    <source>
        <dbReference type="ARBA" id="ARBA00023065"/>
    </source>
</evidence>
<feature type="compositionally biased region" description="Low complexity" evidence="10">
    <location>
        <begin position="218"/>
        <end position="228"/>
    </location>
</feature>
<dbReference type="AlphaFoldDB" id="Q1PWE4"/>
<feature type="transmembrane region" description="Helical" evidence="11">
    <location>
        <begin position="455"/>
        <end position="477"/>
    </location>
</feature>
<name>Q1PWE4_KUEST</name>
<evidence type="ECO:0000313" key="16">
    <source>
        <dbReference type="Proteomes" id="UP000221734"/>
    </source>
</evidence>
<feature type="compositionally biased region" description="Basic and acidic residues" evidence="10">
    <location>
        <begin position="160"/>
        <end position="173"/>
    </location>
</feature>
<evidence type="ECO:0000313" key="17">
    <source>
        <dbReference type="Proteomes" id="UP000501926"/>
    </source>
</evidence>
<organism evidence="13">
    <name type="scientific">Kuenenia stuttgartiensis</name>
    <dbReference type="NCBI Taxonomy" id="174633"/>
    <lineage>
        <taxon>Bacteria</taxon>
        <taxon>Pseudomonadati</taxon>
        <taxon>Planctomycetota</taxon>
        <taxon>Candidatus Brocadiia</taxon>
        <taxon>Candidatus Brocadiales</taxon>
        <taxon>Candidatus Brocadiaceae</taxon>
        <taxon>Candidatus Kuenenia</taxon>
    </lineage>
</organism>
<keyword evidence="5 11" id="KW-1133">Transmembrane helix</keyword>
<gene>
    <name evidence="13" type="primary">GerN</name>
    <name evidence="14" type="synonym">gerN</name>
    <name evidence="14" type="ORF">KsCSTR_45850</name>
    <name evidence="15" type="ORF">KSMBR1_2461</name>
    <name evidence="13" type="ORF">kustc0812</name>
</gene>